<dbReference type="InterPro" id="IPR015886">
    <property type="entry name" value="H2TH_FPG"/>
</dbReference>
<keyword evidence="11 14" id="KW-0326">Glycosidase</keyword>
<gene>
    <name evidence="14" type="ORF">J2Z34_003470</name>
</gene>
<keyword evidence="4 12" id="KW-0863">Zinc-finger</keyword>
<dbReference type="PANTHER" id="PTHR22993">
    <property type="entry name" value="FORMAMIDOPYRIMIDINE-DNA GLYCOSYLASE"/>
    <property type="match status" value="1"/>
</dbReference>
<dbReference type="InterPro" id="IPR000214">
    <property type="entry name" value="Znf_DNA_glyclase/AP_lyase"/>
</dbReference>
<protein>
    <submittedName>
        <fullName evidence="14">Formamidopyrimidine-DNA glycosylase</fullName>
        <ecNumber evidence="14">3.2.2.23</ecNumber>
        <ecNumber evidence="14">4.2.99.18</ecNumber>
    </submittedName>
</protein>
<dbReference type="PANTHER" id="PTHR22993:SF9">
    <property type="entry name" value="FORMAMIDOPYRIMIDINE-DNA GLYCOSYLASE"/>
    <property type="match status" value="1"/>
</dbReference>
<keyword evidence="9 14" id="KW-0456">Lyase</keyword>
<evidence type="ECO:0000256" key="11">
    <source>
        <dbReference type="ARBA" id="ARBA00023295"/>
    </source>
</evidence>
<evidence type="ECO:0000256" key="2">
    <source>
        <dbReference type="ARBA" id="ARBA00022723"/>
    </source>
</evidence>
<dbReference type="SUPFAM" id="SSF81624">
    <property type="entry name" value="N-terminal domain of MutM-like DNA repair proteins"/>
    <property type="match status" value="1"/>
</dbReference>
<dbReference type="Gene3D" id="1.10.8.50">
    <property type="match status" value="1"/>
</dbReference>
<evidence type="ECO:0000256" key="3">
    <source>
        <dbReference type="ARBA" id="ARBA00022763"/>
    </source>
</evidence>
<dbReference type="EMBL" id="JAGGKC010000053">
    <property type="protein sequence ID" value="MBP1920948.1"/>
    <property type="molecule type" value="Genomic_DNA"/>
</dbReference>
<evidence type="ECO:0000259" key="13">
    <source>
        <dbReference type="PROSITE" id="PS51066"/>
    </source>
</evidence>
<dbReference type="InterPro" id="IPR035937">
    <property type="entry name" value="FPG_N"/>
</dbReference>
<dbReference type="SMART" id="SM01232">
    <property type="entry name" value="H2TH"/>
    <property type="match status" value="1"/>
</dbReference>
<sequence length="274" mass="29944">MLEIPESFAISRQLCIEIAGKHIKSAVAGHSPHKFAFYSGDPAFYNELLEGKPIVQAKAIAGFIEIEAGDSRILFGDGANIRYHEPGSPLPEKHQLLIGFDDGSAISCTIQMYGGIWAFAEGQTDNKYYRMAQEKPSPLTDGFSNEYFRSIALGEKKNLSIKALLATEQRIPGLGNGVLQDILFNAGVNPKMKIGNLDSGELDKLFSCTRDTLRLMADQGGRDTEKDLYGREGGYRTVMSAKNLGSHCPSCGEAIVRQAYMGGNVYFCPSCQKL</sequence>
<evidence type="ECO:0000256" key="8">
    <source>
        <dbReference type="ARBA" id="ARBA00023204"/>
    </source>
</evidence>
<evidence type="ECO:0000256" key="6">
    <source>
        <dbReference type="ARBA" id="ARBA00022833"/>
    </source>
</evidence>
<proteinExistence type="inferred from homology"/>
<evidence type="ECO:0000256" key="10">
    <source>
        <dbReference type="ARBA" id="ARBA00023268"/>
    </source>
</evidence>
<dbReference type="PROSITE" id="PS51066">
    <property type="entry name" value="ZF_FPG_2"/>
    <property type="match status" value="1"/>
</dbReference>
<feature type="domain" description="FPG-type" evidence="13">
    <location>
        <begin position="227"/>
        <end position="273"/>
    </location>
</feature>
<reference evidence="14 15" key="1">
    <citation type="submission" date="2021-03" db="EMBL/GenBank/DDBJ databases">
        <title>Genomic Encyclopedia of Type Strains, Phase IV (KMG-IV): sequencing the most valuable type-strain genomes for metagenomic binning, comparative biology and taxonomic classification.</title>
        <authorList>
            <person name="Goeker M."/>
        </authorList>
    </citation>
    <scope>NUCLEOTIDE SEQUENCE [LARGE SCALE GENOMIC DNA]</scope>
    <source>
        <strain evidence="14 15">DSM 6139</strain>
    </source>
</reference>
<dbReference type="EC" id="4.2.99.18" evidence="14"/>
<keyword evidence="15" id="KW-1185">Reference proteome</keyword>
<keyword evidence="3" id="KW-0227">DNA damage</keyword>
<organism evidence="14 15">
    <name type="scientific">Youngiibacter multivorans</name>
    <dbReference type="NCBI Taxonomy" id="937251"/>
    <lineage>
        <taxon>Bacteria</taxon>
        <taxon>Bacillati</taxon>
        <taxon>Bacillota</taxon>
        <taxon>Clostridia</taxon>
        <taxon>Eubacteriales</taxon>
        <taxon>Clostridiaceae</taxon>
        <taxon>Youngiibacter</taxon>
    </lineage>
</organism>
<keyword evidence="8" id="KW-0234">DNA repair</keyword>
<evidence type="ECO:0000256" key="4">
    <source>
        <dbReference type="ARBA" id="ARBA00022771"/>
    </source>
</evidence>
<comment type="caution">
    <text evidence="14">The sequence shown here is derived from an EMBL/GenBank/DDBJ whole genome shotgun (WGS) entry which is preliminary data.</text>
</comment>
<dbReference type="InterPro" id="IPR010979">
    <property type="entry name" value="Ribosomal_uS13-like_H2TH"/>
</dbReference>
<evidence type="ECO:0000313" key="15">
    <source>
        <dbReference type="Proteomes" id="UP001519271"/>
    </source>
</evidence>
<dbReference type="EC" id="3.2.2.23" evidence="14"/>
<dbReference type="SUPFAM" id="SSF57716">
    <property type="entry name" value="Glucocorticoid receptor-like (DNA-binding domain)"/>
    <property type="match status" value="1"/>
</dbReference>
<evidence type="ECO:0000256" key="1">
    <source>
        <dbReference type="ARBA" id="ARBA00009409"/>
    </source>
</evidence>
<keyword evidence="2" id="KW-0479">Metal-binding</keyword>
<keyword evidence="10" id="KW-0511">Multifunctional enzyme</keyword>
<evidence type="ECO:0000256" key="9">
    <source>
        <dbReference type="ARBA" id="ARBA00023239"/>
    </source>
</evidence>
<keyword evidence="7" id="KW-0238">DNA-binding</keyword>
<name>A0ABS4G8Q6_9CLOT</name>
<dbReference type="GO" id="GO:0140078">
    <property type="term" value="F:class I DNA-(apurinic or apyrimidinic site) endonuclease activity"/>
    <property type="evidence" value="ECO:0007669"/>
    <property type="project" value="UniProtKB-EC"/>
</dbReference>
<evidence type="ECO:0000313" key="14">
    <source>
        <dbReference type="EMBL" id="MBP1920948.1"/>
    </source>
</evidence>
<keyword evidence="5 14" id="KW-0378">Hydrolase</keyword>
<evidence type="ECO:0000256" key="5">
    <source>
        <dbReference type="ARBA" id="ARBA00022801"/>
    </source>
</evidence>
<comment type="similarity">
    <text evidence="1">Belongs to the FPG family.</text>
</comment>
<evidence type="ECO:0000256" key="7">
    <source>
        <dbReference type="ARBA" id="ARBA00023125"/>
    </source>
</evidence>
<dbReference type="Proteomes" id="UP001519271">
    <property type="component" value="Unassembled WGS sequence"/>
</dbReference>
<dbReference type="SUPFAM" id="SSF46946">
    <property type="entry name" value="S13-like H2TH domain"/>
    <property type="match status" value="1"/>
</dbReference>
<dbReference type="GO" id="GO:0008534">
    <property type="term" value="F:oxidized purine nucleobase lesion DNA N-glycosylase activity"/>
    <property type="evidence" value="ECO:0007669"/>
    <property type="project" value="UniProtKB-EC"/>
</dbReference>
<keyword evidence="6" id="KW-0862">Zinc</keyword>
<evidence type="ECO:0000256" key="12">
    <source>
        <dbReference type="PROSITE-ProRule" id="PRU00391"/>
    </source>
</evidence>
<dbReference type="RefSeq" id="WP_209461097.1">
    <property type="nucleotide sequence ID" value="NZ_JAGGKC010000053.1"/>
</dbReference>
<accession>A0ABS4G8Q6</accession>